<keyword evidence="11" id="KW-1185">Reference proteome</keyword>
<dbReference type="SUPFAM" id="SSF57667">
    <property type="entry name" value="beta-beta-alpha zinc fingers"/>
    <property type="match status" value="1"/>
</dbReference>
<accession>A0A8S1EY08</accession>
<dbReference type="InterPro" id="IPR013087">
    <property type="entry name" value="Znf_C2H2_type"/>
</dbReference>
<evidence type="ECO:0000256" key="8">
    <source>
        <dbReference type="PROSITE-ProRule" id="PRU00042"/>
    </source>
</evidence>
<dbReference type="PROSITE" id="PS00028">
    <property type="entry name" value="ZINC_FINGER_C2H2_1"/>
    <property type="match status" value="2"/>
</dbReference>
<keyword evidence="4" id="KW-0862">Zinc</keyword>
<dbReference type="Proteomes" id="UP000494206">
    <property type="component" value="Unassembled WGS sequence"/>
</dbReference>
<keyword evidence="5" id="KW-0805">Transcription regulation</keyword>
<dbReference type="SMART" id="SM00355">
    <property type="entry name" value="ZnF_C2H2"/>
    <property type="match status" value="2"/>
</dbReference>
<keyword evidence="7" id="KW-0539">Nucleus</keyword>
<dbReference type="GO" id="GO:0005634">
    <property type="term" value="C:nucleus"/>
    <property type="evidence" value="ECO:0007669"/>
    <property type="project" value="UniProtKB-SubCell"/>
</dbReference>
<dbReference type="GO" id="GO:0006357">
    <property type="term" value="P:regulation of transcription by RNA polymerase II"/>
    <property type="evidence" value="ECO:0007669"/>
    <property type="project" value="TreeGrafter"/>
</dbReference>
<name>A0A8S1EY08_9PELO</name>
<dbReference type="EMBL" id="CADEPM010000004">
    <property type="protein sequence ID" value="CAB3405115.1"/>
    <property type="molecule type" value="Genomic_DNA"/>
</dbReference>
<feature type="domain" description="C2H2-type" evidence="9">
    <location>
        <begin position="35"/>
        <end position="65"/>
    </location>
</feature>
<dbReference type="InterPro" id="IPR051061">
    <property type="entry name" value="Zinc_finger_trans_reg"/>
</dbReference>
<keyword evidence="6" id="KW-0804">Transcription</keyword>
<dbReference type="Pfam" id="PF00096">
    <property type="entry name" value="zf-C2H2"/>
    <property type="match status" value="1"/>
</dbReference>
<reference evidence="10 11" key="1">
    <citation type="submission" date="2020-04" db="EMBL/GenBank/DDBJ databases">
        <authorList>
            <person name="Laetsch R D."/>
            <person name="Stevens L."/>
            <person name="Kumar S."/>
            <person name="Blaxter L. M."/>
        </authorList>
    </citation>
    <scope>NUCLEOTIDE SEQUENCE [LARGE SCALE GENOMIC DNA]</scope>
</reference>
<dbReference type="InterPro" id="IPR036236">
    <property type="entry name" value="Znf_C2H2_sf"/>
</dbReference>
<dbReference type="PROSITE" id="PS50157">
    <property type="entry name" value="ZINC_FINGER_C2H2_2"/>
    <property type="match status" value="2"/>
</dbReference>
<evidence type="ECO:0000256" key="4">
    <source>
        <dbReference type="ARBA" id="ARBA00022833"/>
    </source>
</evidence>
<dbReference type="GO" id="GO:0008270">
    <property type="term" value="F:zinc ion binding"/>
    <property type="evidence" value="ECO:0007669"/>
    <property type="project" value="UniProtKB-KW"/>
</dbReference>
<proteinExistence type="predicted"/>
<keyword evidence="2" id="KW-0479">Metal-binding</keyword>
<dbReference type="AlphaFoldDB" id="A0A8S1EY08"/>
<dbReference type="OrthoDB" id="3437960at2759"/>
<evidence type="ECO:0000256" key="3">
    <source>
        <dbReference type="ARBA" id="ARBA00022771"/>
    </source>
</evidence>
<evidence type="ECO:0000313" key="11">
    <source>
        <dbReference type="Proteomes" id="UP000494206"/>
    </source>
</evidence>
<gene>
    <name evidence="10" type="ORF">CBOVIS_LOCUS7349</name>
</gene>
<sequence length="109" mass="12549">MFPPDVTAPRLIGIFPVHERAYAECRKENGKAKKFACPFVECGKSFATRGGVADHLNERHTGERPYRCETCRQDFAARARFAVHLKKYHQMSIKSYNFVGQQLNIARFQ</sequence>
<evidence type="ECO:0000256" key="2">
    <source>
        <dbReference type="ARBA" id="ARBA00022723"/>
    </source>
</evidence>
<evidence type="ECO:0000259" key="9">
    <source>
        <dbReference type="PROSITE" id="PS50157"/>
    </source>
</evidence>
<evidence type="ECO:0000256" key="5">
    <source>
        <dbReference type="ARBA" id="ARBA00023015"/>
    </source>
</evidence>
<keyword evidence="3 8" id="KW-0863">Zinc-finger</keyword>
<dbReference type="PANTHER" id="PTHR46179:SF13">
    <property type="entry name" value="C2H2-TYPE DOMAIN-CONTAINING PROTEIN"/>
    <property type="match status" value="1"/>
</dbReference>
<evidence type="ECO:0000256" key="7">
    <source>
        <dbReference type="ARBA" id="ARBA00023242"/>
    </source>
</evidence>
<dbReference type="Gene3D" id="3.30.160.60">
    <property type="entry name" value="Classic Zinc Finger"/>
    <property type="match status" value="2"/>
</dbReference>
<dbReference type="PANTHER" id="PTHR46179">
    <property type="entry name" value="ZINC FINGER PROTEIN"/>
    <property type="match status" value="1"/>
</dbReference>
<comment type="caution">
    <text evidence="10">The sequence shown here is derived from an EMBL/GenBank/DDBJ whole genome shotgun (WGS) entry which is preliminary data.</text>
</comment>
<feature type="domain" description="C2H2-type" evidence="9">
    <location>
        <begin position="66"/>
        <end position="89"/>
    </location>
</feature>
<evidence type="ECO:0000256" key="1">
    <source>
        <dbReference type="ARBA" id="ARBA00004123"/>
    </source>
</evidence>
<protein>
    <recommendedName>
        <fullName evidence="9">C2H2-type domain-containing protein</fullName>
    </recommendedName>
</protein>
<evidence type="ECO:0000313" key="10">
    <source>
        <dbReference type="EMBL" id="CAB3405115.1"/>
    </source>
</evidence>
<comment type="subcellular location">
    <subcellularLocation>
        <location evidence="1">Nucleus</location>
    </subcellularLocation>
</comment>
<organism evidence="10 11">
    <name type="scientific">Caenorhabditis bovis</name>
    <dbReference type="NCBI Taxonomy" id="2654633"/>
    <lineage>
        <taxon>Eukaryota</taxon>
        <taxon>Metazoa</taxon>
        <taxon>Ecdysozoa</taxon>
        <taxon>Nematoda</taxon>
        <taxon>Chromadorea</taxon>
        <taxon>Rhabditida</taxon>
        <taxon>Rhabditina</taxon>
        <taxon>Rhabditomorpha</taxon>
        <taxon>Rhabditoidea</taxon>
        <taxon>Rhabditidae</taxon>
        <taxon>Peloderinae</taxon>
        <taxon>Caenorhabditis</taxon>
    </lineage>
</organism>
<evidence type="ECO:0000256" key="6">
    <source>
        <dbReference type="ARBA" id="ARBA00023163"/>
    </source>
</evidence>